<comment type="caution">
    <text evidence="1">The sequence shown here is derived from an EMBL/GenBank/DDBJ whole genome shotgun (WGS) entry which is preliminary data.</text>
</comment>
<dbReference type="EMBL" id="LAZR01029754">
    <property type="protein sequence ID" value="KKL58633.1"/>
    <property type="molecule type" value="Genomic_DNA"/>
</dbReference>
<gene>
    <name evidence="1" type="ORF">LCGC14_2223400</name>
</gene>
<organism evidence="1">
    <name type="scientific">marine sediment metagenome</name>
    <dbReference type="NCBI Taxonomy" id="412755"/>
    <lineage>
        <taxon>unclassified sequences</taxon>
        <taxon>metagenomes</taxon>
        <taxon>ecological metagenomes</taxon>
    </lineage>
</organism>
<feature type="non-terminal residue" evidence="1">
    <location>
        <position position="1"/>
    </location>
</feature>
<reference evidence="1" key="1">
    <citation type="journal article" date="2015" name="Nature">
        <title>Complex archaea that bridge the gap between prokaryotes and eukaryotes.</title>
        <authorList>
            <person name="Spang A."/>
            <person name="Saw J.H."/>
            <person name="Jorgensen S.L."/>
            <person name="Zaremba-Niedzwiedzka K."/>
            <person name="Martijn J."/>
            <person name="Lind A.E."/>
            <person name="van Eijk R."/>
            <person name="Schleper C."/>
            <person name="Guy L."/>
            <person name="Ettema T.J."/>
        </authorList>
    </citation>
    <scope>NUCLEOTIDE SEQUENCE</scope>
</reference>
<name>A0A0F9DAC2_9ZZZZ</name>
<sequence length="62" mass="6677">GGVARGLSGNQIGRVLRLQGLGINNVALQRIVRAEKGVEIASARLRSMPRHLVPDPRRLPDA</sequence>
<accession>A0A0F9DAC2</accession>
<evidence type="ECO:0000313" key="1">
    <source>
        <dbReference type="EMBL" id="KKL58633.1"/>
    </source>
</evidence>
<dbReference type="AlphaFoldDB" id="A0A0F9DAC2"/>
<protein>
    <submittedName>
        <fullName evidence="1">Uncharacterized protein</fullName>
    </submittedName>
</protein>
<proteinExistence type="predicted"/>